<reference evidence="2" key="4">
    <citation type="submission" date="2019-03" db="UniProtKB">
        <authorList>
            <consortium name="EnsemblPlants"/>
        </authorList>
    </citation>
    <scope>IDENTIFICATION</scope>
</reference>
<dbReference type="Proteomes" id="UP000015105">
    <property type="component" value="Chromosome 5D"/>
</dbReference>
<evidence type="ECO:0000313" key="3">
    <source>
        <dbReference type="Proteomes" id="UP000015105"/>
    </source>
</evidence>
<reference evidence="2" key="5">
    <citation type="journal article" date="2021" name="G3 (Bethesda)">
        <title>Aegilops tauschii genome assembly Aet v5.0 features greater sequence contiguity and improved annotation.</title>
        <authorList>
            <person name="Wang L."/>
            <person name="Zhu T."/>
            <person name="Rodriguez J.C."/>
            <person name="Deal K.R."/>
            <person name="Dubcovsky J."/>
            <person name="McGuire P.E."/>
            <person name="Lux T."/>
            <person name="Spannagl M."/>
            <person name="Mayer K.F.X."/>
            <person name="Baldrich P."/>
            <person name="Meyers B.C."/>
            <person name="Huo N."/>
            <person name="Gu Y.Q."/>
            <person name="Zhou H."/>
            <person name="Devos K.M."/>
            <person name="Bennetzen J.L."/>
            <person name="Unver T."/>
            <person name="Budak H."/>
            <person name="Gulick P.J."/>
            <person name="Galiba G."/>
            <person name="Kalapos B."/>
            <person name="Nelson D.R."/>
            <person name="Li P."/>
            <person name="You F.M."/>
            <person name="Luo M.C."/>
            <person name="Dvorak J."/>
        </authorList>
    </citation>
    <scope>NUCLEOTIDE SEQUENCE [LARGE SCALE GENOMIC DNA]</scope>
    <source>
        <strain evidence="2">cv. AL8/78</strain>
    </source>
</reference>
<keyword evidence="1" id="KW-0732">Signal</keyword>
<sequence length="77" mass="8555">MGLTIFLLVFQGRLCMLMTSLLPRIASMEHLSTAHTLMPISKVSTSGHLWLQKRSSGLSPQRIFQPVAKMLELASIC</sequence>
<accession>A0A453M0N1</accession>
<proteinExistence type="predicted"/>
<dbReference type="EnsemblPlants" id="AET5Gv20994800.26">
    <property type="protein sequence ID" value="AET5Gv20994800.26"/>
    <property type="gene ID" value="AET5Gv20994800"/>
</dbReference>
<keyword evidence="3" id="KW-1185">Reference proteome</keyword>
<feature type="chain" id="PRO_5019276021" evidence="1">
    <location>
        <begin position="16"/>
        <end position="77"/>
    </location>
</feature>
<evidence type="ECO:0000256" key="1">
    <source>
        <dbReference type="SAM" id="SignalP"/>
    </source>
</evidence>
<protein>
    <submittedName>
        <fullName evidence="2">Uncharacterized protein</fullName>
    </submittedName>
</protein>
<dbReference type="Gramene" id="AET5Gv20994800.26">
    <property type="protein sequence ID" value="AET5Gv20994800.26"/>
    <property type="gene ID" value="AET5Gv20994800"/>
</dbReference>
<reference evidence="3" key="1">
    <citation type="journal article" date="2014" name="Science">
        <title>Ancient hybridizations among the ancestral genomes of bread wheat.</title>
        <authorList>
            <consortium name="International Wheat Genome Sequencing Consortium,"/>
            <person name="Marcussen T."/>
            <person name="Sandve S.R."/>
            <person name="Heier L."/>
            <person name="Spannagl M."/>
            <person name="Pfeifer M."/>
            <person name="Jakobsen K.S."/>
            <person name="Wulff B.B."/>
            <person name="Steuernagel B."/>
            <person name="Mayer K.F."/>
            <person name="Olsen O.A."/>
        </authorList>
    </citation>
    <scope>NUCLEOTIDE SEQUENCE [LARGE SCALE GENOMIC DNA]</scope>
    <source>
        <strain evidence="3">cv. AL8/78</strain>
    </source>
</reference>
<organism evidence="2 3">
    <name type="scientific">Aegilops tauschii subsp. strangulata</name>
    <name type="common">Goatgrass</name>
    <dbReference type="NCBI Taxonomy" id="200361"/>
    <lineage>
        <taxon>Eukaryota</taxon>
        <taxon>Viridiplantae</taxon>
        <taxon>Streptophyta</taxon>
        <taxon>Embryophyta</taxon>
        <taxon>Tracheophyta</taxon>
        <taxon>Spermatophyta</taxon>
        <taxon>Magnoliopsida</taxon>
        <taxon>Liliopsida</taxon>
        <taxon>Poales</taxon>
        <taxon>Poaceae</taxon>
        <taxon>BOP clade</taxon>
        <taxon>Pooideae</taxon>
        <taxon>Triticodae</taxon>
        <taxon>Triticeae</taxon>
        <taxon>Triticinae</taxon>
        <taxon>Aegilops</taxon>
    </lineage>
</organism>
<reference evidence="2" key="3">
    <citation type="journal article" date="2017" name="Nature">
        <title>Genome sequence of the progenitor of the wheat D genome Aegilops tauschii.</title>
        <authorList>
            <person name="Luo M.C."/>
            <person name="Gu Y.Q."/>
            <person name="Puiu D."/>
            <person name="Wang H."/>
            <person name="Twardziok S.O."/>
            <person name="Deal K.R."/>
            <person name="Huo N."/>
            <person name="Zhu T."/>
            <person name="Wang L."/>
            <person name="Wang Y."/>
            <person name="McGuire P.E."/>
            <person name="Liu S."/>
            <person name="Long H."/>
            <person name="Ramasamy R.K."/>
            <person name="Rodriguez J.C."/>
            <person name="Van S.L."/>
            <person name="Yuan L."/>
            <person name="Wang Z."/>
            <person name="Xia Z."/>
            <person name="Xiao L."/>
            <person name="Anderson O.D."/>
            <person name="Ouyang S."/>
            <person name="Liang Y."/>
            <person name="Zimin A.V."/>
            <person name="Pertea G."/>
            <person name="Qi P."/>
            <person name="Bennetzen J.L."/>
            <person name="Dai X."/>
            <person name="Dawson M.W."/>
            <person name="Muller H.G."/>
            <person name="Kugler K."/>
            <person name="Rivarola-Duarte L."/>
            <person name="Spannagl M."/>
            <person name="Mayer K.F.X."/>
            <person name="Lu F.H."/>
            <person name="Bevan M.W."/>
            <person name="Leroy P."/>
            <person name="Li P."/>
            <person name="You F.M."/>
            <person name="Sun Q."/>
            <person name="Liu Z."/>
            <person name="Lyons E."/>
            <person name="Wicker T."/>
            <person name="Salzberg S.L."/>
            <person name="Devos K.M."/>
            <person name="Dvorak J."/>
        </authorList>
    </citation>
    <scope>NUCLEOTIDE SEQUENCE [LARGE SCALE GENOMIC DNA]</scope>
    <source>
        <strain evidence="2">cv. AL8/78</strain>
    </source>
</reference>
<feature type="signal peptide" evidence="1">
    <location>
        <begin position="1"/>
        <end position="15"/>
    </location>
</feature>
<name>A0A453M0N1_AEGTS</name>
<evidence type="ECO:0000313" key="2">
    <source>
        <dbReference type="EnsemblPlants" id="AET5Gv20994800.26"/>
    </source>
</evidence>
<reference evidence="3" key="2">
    <citation type="journal article" date="2017" name="Nat. Plants">
        <title>The Aegilops tauschii genome reveals multiple impacts of transposons.</title>
        <authorList>
            <person name="Zhao G."/>
            <person name="Zou C."/>
            <person name="Li K."/>
            <person name="Wang K."/>
            <person name="Li T."/>
            <person name="Gao L."/>
            <person name="Zhang X."/>
            <person name="Wang H."/>
            <person name="Yang Z."/>
            <person name="Liu X."/>
            <person name="Jiang W."/>
            <person name="Mao L."/>
            <person name="Kong X."/>
            <person name="Jiao Y."/>
            <person name="Jia J."/>
        </authorList>
    </citation>
    <scope>NUCLEOTIDE SEQUENCE [LARGE SCALE GENOMIC DNA]</scope>
    <source>
        <strain evidence="3">cv. AL8/78</strain>
    </source>
</reference>
<dbReference type="AlphaFoldDB" id="A0A453M0N1"/>